<proteinExistence type="predicted"/>
<dbReference type="RefSeq" id="WP_379270140.1">
    <property type="nucleotide sequence ID" value="NZ_JBHUGT010000020.1"/>
</dbReference>
<dbReference type="Proteomes" id="UP001597493">
    <property type="component" value="Unassembled WGS sequence"/>
</dbReference>
<keyword evidence="2" id="KW-1185">Reference proteome</keyword>
<sequence>MSGILSKGTKLSYTSATVTTPTEIKDMLEVPEMGGDPEQVDVTTLANSVRQYIPGVKDYGDLAFTFLYDNSSATSNFRILKGLQESGETASFTLEYPDGTKHEFDAQVNVKMGSTAVNGALQFTATFYLQSDIDITDPV</sequence>
<evidence type="ECO:0000313" key="1">
    <source>
        <dbReference type="EMBL" id="MFD2659446.1"/>
    </source>
</evidence>
<comment type="caution">
    <text evidence="1">The sequence shown here is derived from an EMBL/GenBank/DDBJ whole genome shotgun (WGS) entry which is preliminary data.</text>
</comment>
<dbReference type="EMBL" id="JBHUMY010000004">
    <property type="protein sequence ID" value="MFD2659446.1"/>
    <property type="molecule type" value="Genomic_DNA"/>
</dbReference>
<dbReference type="Pfam" id="PF08813">
    <property type="entry name" value="Phage_tail_3"/>
    <property type="match status" value="1"/>
</dbReference>
<dbReference type="Gene3D" id="4.10.410.40">
    <property type="match status" value="1"/>
</dbReference>
<dbReference type="InterPro" id="IPR014918">
    <property type="entry name" value="Phage_tail_3"/>
</dbReference>
<protein>
    <submittedName>
        <fullName evidence="1">Phage tail tube protein</fullName>
    </submittedName>
</protein>
<name>A0ABW5QSP7_9BACL</name>
<accession>A0ABW5QSP7</accession>
<reference evidence="2" key="1">
    <citation type="journal article" date="2019" name="Int. J. Syst. Evol. Microbiol.">
        <title>The Global Catalogue of Microorganisms (GCM) 10K type strain sequencing project: providing services to taxonomists for standard genome sequencing and annotation.</title>
        <authorList>
            <consortium name="The Broad Institute Genomics Platform"/>
            <consortium name="The Broad Institute Genome Sequencing Center for Infectious Disease"/>
            <person name="Wu L."/>
            <person name="Ma J."/>
        </authorList>
    </citation>
    <scope>NUCLEOTIDE SEQUENCE [LARGE SCALE GENOMIC DNA]</scope>
    <source>
        <strain evidence="2">TISTR 1827</strain>
    </source>
</reference>
<gene>
    <name evidence="1" type="ORF">ACFSW5_04105</name>
</gene>
<organism evidence="1 2">
    <name type="scientific">Paenibacillus thailandensis</name>
    <dbReference type="NCBI Taxonomy" id="393250"/>
    <lineage>
        <taxon>Bacteria</taxon>
        <taxon>Bacillati</taxon>
        <taxon>Bacillota</taxon>
        <taxon>Bacilli</taxon>
        <taxon>Bacillales</taxon>
        <taxon>Paenibacillaceae</taxon>
        <taxon>Paenibacillus</taxon>
    </lineage>
</organism>
<evidence type="ECO:0000313" key="2">
    <source>
        <dbReference type="Proteomes" id="UP001597493"/>
    </source>
</evidence>